<reference evidence="2 3" key="1">
    <citation type="journal article" date="2023" name="Mol. Biol. Evol.">
        <title>Genomics of Secondarily Temperate Adaptation in the Only Non-Antarctic Icefish.</title>
        <authorList>
            <person name="Rivera-Colon A.G."/>
            <person name="Rayamajhi N."/>
            <person name="Minhas B.F."/>
            <person name="Madrigal G."/>
            <person name="Bilyk K.T."/>
            <person name="Yoon V."/>
            <person name="Hune M."/>
            <person name="Gregory S."/>
            <person name="Cheng C.H.C."/>
            <person name="Catchen J.M."/>
        </authorList>
    </citation>
    <scope>NUCLEOTIDE SEQUENCE [LARGE SCALE GENOMIC DNA]</scope>
    <source>
        <tissue evidence="2">White muscle</tissue>
    </source>
</reference>
<proteinExistence type="predicted"/>
<organism evidence="2 3">
    <name type="scientific">Champsocephalus gunnari</name>
    <name type="common">Mackerel icefish</name>
    <dbReference type="NCBI Taxonomy" id="52237"/>
    <lineage>
        <taxon>Eukaryota</taxon>
        <taxon>Metazoa</taxon>
        <taxon>Chordata</taxon>
        <taxon>Craniata</taxon>
        <taxon>Vertebrata</taxon>
        <taxon>Euteleostomi</taxon>
        <taxon>Actinopterygii</taxon>
        <taxon>Neopterygii</taxon>
        <taxon>Teleostei</taxon>
        <taxon>Neoteleostei</taxon>
        <taxon>Acanthomorphata</taxon>
        <taxon>Eupercaria</taxon>
        <taxon>Perciformes</taxon>
        <taxon>Notothenioidei</taxon>
        <taxon>Channichthyidae</taxon>
        <taxon>Champsocephalus</taxon>
    </lineage>
</organism>
<evidence type="ECO:0000256" key="1">
    <source>
        <dbReference type="SAM" id="MobiDB-lite"/>
    </source>
</evidence>
<protein>
    <submittedName>
        <fullName evidence="2">Uncharacterized protein</fullName>
    </submittedName>
</protein>
<name>A0AAN8D009_CHAGU</name>
<accession>A0AAN8D009</accession>
<sequence length="111" mass="12271">MRLNGVRHRLTDRRSLQHAYRGQMISYQHSVPVLLQDMWFLTNIGFKPRTVKSLPSGTSPAGFSAPLAKSPVFYIRTGGMEEQTPQTQQSGSCTAKRRGRLAPITPGTGAE</sequence>
<evidence type="ECO:0000313" key="3">
    <source>
        <dbReference type="Proteomes" id="UP001331515"/>
    </source>
</evidence>
<comment type="caution">
    <text evidence="2">The sequence shown here is derived from an EMBL/GenBank/DDBJ whole genome shotgun (WGS) entry which is preliminary data.</text>
</comment>
<feature type="compositionally biased region" description="Polar residues" evidence="1">
    <location>
        <begin position="83"/>
        <end position="93"/>
    </location>
</feature>
<feature type="region of interest" description="Disordered" evidence="1">
    <location>
        <begin position="80"/>
        <end position="111"/>
    </location>
</feature>
<keyword evidence="3" id="KW-1185">Reference proteome</keyword>
<evidence type="ECO:0000313" key="2">
    <source>
        <dbReference type="EMBL" id="KAK5913871.1"/>
    </source>
</evidence>
<gene>
    <name evidence="2" type="ORF">CgunFtcFv8_008358</name>
</gene>
<dbReference type="Proteomes" id="UP001331515">
    <property type="component" value="Unassembled WGS sequence"/>
</dbReference>
<dbReference type="AlphaFoldDB" id="A0AAN8D009"/>
<dbReference type="EMBL" id="JAURVH010001527">
    <property type="protein sequence ID" value="KAK5913871.1"/>
    <property type="molecule type" value="Genomic_DNA"/>
</dbReference>